<evidence type="ECO:0000256" key="1">
    <source>
        <dbReference type="SAM" id="Coils"/>
    </source>
</evidence>
<organism evidence="3 4">
    <name type="scientific">Cinnamomum micranthum f. kanehirae</name>
    <dbReference type="NCBI Taxonomy" id="337451"/>
    <lineage>
        <taxon>Eukaryota</taxon>
        <taxon>Viridiplantae</taxon>
        <taxon>Streptophyta</taxon>
        <taxon>Embryophyta</taxon>
        <taxon>Tracheophyta</taxon>
        <taxon>Spermatophyta</taxon>
        <taxon>Magnoliopsida</taxon>
        <taxon>Magnoliidae</taxon>
        <taxon>Laurales</taxon>
        <taxon>Lauraceae</taxon>
        <taxon>Cinnamomum</taxon>
    </lineage>
</organism>
<accession>A0A443PZ27</accession>
<feature type="compositionally biased region" description="Low complexity" evidence="2">
    <location>
        <begin position="12"/>
        <end position="41"/>
    </location>
</feature>
<proteinExistence type="predicted"/>
<dbReference type="PANTHER" id="PTHR35493:SF1">
    <property type="entry name" value="STRUCTURAL MAINTENANCE OF CHROMOSOMES PROTEIN"/>
    <property type="match status" value="1"/>
</dbReference>
<gene>
    <name evidence="3" type="ORF">CKAN_02536800</name>
</gene>
<evidence type="ECO:0000313" key="3">
    <source>
        <dbReference type="EMBL" id="RWR96004.1"/>
    </source>
</evidence>
<keyword evidence="1" id="KW-0175">Coiled coil</keyword>
<comment type="caution">
    <text evidence="3">The sequence shown here is derived from an EMBL/GenBank/DDBJ whole genome shotgun (WGS) entry which is preliminary data.</text>
</comment>
<dbReference type="Proteomes" id="UP000283530">
    <property type="component" value="Unassembled WGS sequence"/>
</dbReference>
<reference evidence="3 4" key="1">
    <citation type="journal article" date="2019" name="Nat. Plants">
        <title>Stout camphor tree genome fills gaps in understanding of flowering plant genome evolution.</title>
        <authorList>
            <person name="Chaw S.M."/>
            <person name="Liu Y.C."/>
            <person name="Wu Y.W."/>
            <person name="Wang H.Y."/>
            <person name="Lin C.I."/>
            <person name="Wu C.S."/>
            <person name="Ke H.M."/>
            <person name="Chang L.Y."/>
            <person name="Hsu C.Y."/>
            <person name="Yang H.T."/>
            <person name="Sudianto E."/>
            <person name="Hsu M.H."/>
            <person name="Wu K.P."/>
            <person name="Wang L.N."/>
            <person name="Leebens-Mack J.H."/>
            <person name="Tsai I.J."/>
        </authorList>
    </citation>
    <scope>NUCLEOTIDE SEQUENCE [LARGE SCALE GENOMIC DNA]</scope>
    <source>
        <strain evidence="4">cv. Chaw 1501</strain>
        <tissue evidence="3">Young leaves</tissue>
    </source>
</reference>
<dbReference type="AlphaFoldDB" id="A0A443PZ27"/>
<protein>
    <submittedName>
        <fullName evidence="3">Epidermal growth factor receptor substrate 15</fullName>
    </submittedName>
</protein>
<dbReference type="EMBL" id="QPKB01000011">
    <property type="protein sequence ID" value="RWR96004.1"/>
    <property type="molecule type" value="Genomic_DNA"/>
</dbReference>
<feature type="coiled-coil region" evidence="1">
    <location>
        <begin position="237"/>
        <end position="285"/>
    </location>
</feature>
<dbReference type="PANTHER" id="PTHR35493">
    <property type="entry name" value="STRUCTURAL MAINTENANCE OF CHROMOSOMES PROTEIN"/>
    <property type="match status" value="1"/>
</dbReference>
<dbReference type="OrthoDB" id="760436at2759"/>
<feature type="region of interest" description="Disordered" evidence="2">
    <location>
        <begin position="1"/>
        <end position="74"/>
    </location>
</feature>
<evidence type="ECO:0000256" key="2">
    <source>
        <dbReference type="SAM" id="MobiDB-lite"/>
    </source>
</evidence>
<name>A0A443PZ27_9MAGN</name>
<keyword evidence="3" id="KW-0675">Receptor</keyword>
<sequence length="448" mass="49628">MASSTLLKHSSRYPSSFDCRSSSSSHQSDISASSDLKTPTAARRRPPSDPAPTAGNSSRALARTKSADLVRGKTDQSNFSSMVKKFMEKRSKPKADRTALIIPADFIAEDLKKTGSRGSNLSGLPKKLFQKATGSSGKKETKALTEVKANTRTLAMVLRSERELLSQNKEQEALIGELQLMLEEKNREWVTGNRQWADLDYQFRGFSSAAWFYRAFWLHANCQVLALFSCLNFLVKVEKLKDLCLNQREEIKALKSAILFPDAMNSQLNELVEKQGSELRQAKQVIPALQKQVTSLTGQLQCLAEDLAEVKADKYAMKACFDGHVSSPRTPIHEEGAANSLEFSSGDPVTPIGSPDDMFLKDLNPCLTPYYAKEKSKEFEEMGYDSLHEGGFSGISLKTCLESFSSAQSPKLSKSSECCQRRLSVGNATARVARKSDESKYSYGKRIH</sequence>
<feature type="compositionally biased region" description="Basic and acidic residues" evidence="2">
    <location>
        <begin position="65"/>
        <end position="74"/>
    </location>
</feature>
<evidence type="ECO:0000313" key="4">
    <source>
        <dbReference type="Proteomes" id="UP000283530"/>
    </source>
</evidence>
<keyword evidence="4" id="KW-1185">Reference proteome</keyword>